<sequence>MGSFIIAAIGLFIWTQLLIGPIYLEPELASPEEDFPKMITAALLWMFSIGLLLAGIFKKN</sequence>
<accession>A0ABR5ANY3</accession>
<dbReference type="EMBL" id="JXLP01000030">
    <property type="protein sequence ID" value="KIL72956.1"/>
    <property type="molecule type" value="Genomic_DNA"/>
</dbReference>
<keyword evidence="1" id="KW-0472">Membrane</keyword>
<feature type="transmembrane region" description="Helical" evidence="1">
    <location>
        <begin position="5"/>
        <end position="23"/>
    </location>
</feature>
<reference evidence="2 3" key="1">
    <citation type="submission" date="2015-01" db="EMBL/GenBank/DDBJ databases">
        <title>Genome Assembly of Bacillus badius MTCC 1458.</title>
        <authorList>
            <person name="Verma A."/>
            <person name="Khatri I."/>
            <person name="Mual P."/>
            <person name="Subramanian S."/>
            <person name="Krishnamurthi S."/>
        </authorList>
    </citation>
    <scope>NUCLEOTIDE SEQUENCE [LARGE SCALE GENOMIC DNA]</scope>
    <source>
        <strain evidence="2 3">MTCC 1458</strain>
    </source>
</reference>
<name>A0ABR5ANY3_BACBA</name>
<evidence type="ECO:0000313" key="2">
    <source>
        <dbReference type="EMBL" id="KIL72956.1"/>
    </source>
</evidence>
<dbReference type="Proteomes" id="UP000031982">
    <property type="component" value="Unassembled WGS sequence"/>
</dbReference>
<organism evidence="2 3">
    <name type="scientific">Bacillus badius</name>
    <dbReference type="NCBI Taxonomy" id="1455"/>
    <lineage>
        <taxon>Bacteria</taxon>
        <taxon>Bacillati</taxon>
        <taxon>Bacillota</taxon>
        <taxon>Bacilli</taxon>
        <taxon>Bacillales</taxon>
        <taxon>Bacillaceae</taxon>
        <taxon>Pseudobacillus</taxon>
    </lineage>
</organism>
<keyword evidence="1" id="KW-0812">Transmembrane</keyword>
<comment type="caution">
    <text evidence="2">The sequence shown here is derived from an EMBL/GenBank/DDBJ whole genome shotgun (WGS) entry which is preliminary data.</text>
</comment>
<gene>
    <name evidence="2" type="ORF">SD77_3429</name>
</gene>
<keyword evidence="3" id="KW-1185">Reference proteome</keyword>
<evidence type="ECO:0000256" key="1">
    <source>
        <dbReference type="SAM" id="Phobius"/>
    </source>
</evidence>
<feature type="transmembrane region" description="Helical" evidence="1">
    <location>
        <begin position="35"/>
        <end position="57"/>
    </location>
</feature>
<evidence type="ECO:0000313" key="3">
    <source>
        <dbReference type="Proteomes" id="UP000031982"/>
    </source>
</evidence>
<proteinExistence type="predicted"/>
<keyword evidence="1" id="KW-1133">Transmembrane helix</keyword>
<protein>
    <submittedName>
        <fullName evidence="2">Uncharacterized protein</fullName>
    </submittedName>
</protein>